<keyword evidence="1" id="KW-0812">Transmembrane</keyword>
<dbReference type="EMBL" id="JAEKNS010000091">
    <property type="protein sequence ID" value="MBJ7594928.1"/>
    <property type="molecule type" value="Genomic_DNA"/>
</dbReference>
<reference evidence="3 4" key="1">
    <citation type="journal article" date="2017" name="Nature">
        <title>Atmospheric trace gases support primary production in Antarctic desert surface soil.</title>
        <authorList>
            <person name="Ji M."/>
            <person name="Greening C."/>
            <person name="Vanwonterghem I."/>
            <person name="Carere C.R."/>
            <person name="Bay S.K."/>
            <person name="Steen J.A."/>
            <person name="Montgomery K."/>
            <person name="Lines T."/>
            <person name="Beardall J."/>
            <person name="van Dorst J."/>
            <person name="Snape I."/>
            <person name="Stott M.B."/>
            <person name="Hugenholtz P."/>
            <person name="Ferrari B.C."/>
        </authorList>
    </citation>
    <scope>NUCLEOTIDE SEQUENCE [LARGE SCALE GENOMIC DNA]</scope>
    <source>
        <strain evidence="3">RRmetagenome_bin12</strain>
    </source>
</reference>
<evidence type="ECO:0000313" key="5">
    <source>
        <dbReference type="Proteomes" id="UP000606991"/>
    </source>
</evidence>
<proteinExistence type="predicted"/>
<gene>
    <name evidence="3" type="ORF">DLM65_09800</name>
    <name evidence="2" type="ORF">JF886_08725</name>
</gene>
<evidence type="ECO:0000313" key="4">
    <source>
        <dbReference type="Proteomes" id="UP000248724"/>
    </source>
</evidence>
<keyword evidence="1" id="KW-1133">Transmembrane helix</keyword>
<keyword evidence="1" id="KW-0472">Membrane</keyword>
<dbReference type="Proteomes" id="UP000248724">
    <property type="component" value="Unassembled WGS sequence"/>
</dbReference>
<name>A0A2W6A8L8_9BACT</name>
<feature type="transmembrane region" description="Helical" evidence="1">
    <location>
        <begin position="27"/>
        <end position="47"/>
    </location>
</feature>
<comment type="caution">
    <text evidence="3">The sequence shown here is derived from an EMBL/GenBank/DDBJ whole genome shotgun (WGS) entry which is preliminary data.</text>
</comment>
<dbReference type="Proteomes" id="UP000606991">
    <property type="component" value="Unassembled WGS sequence"/>
</dbReference>
<protein>
    <submittedName>
        <fullName evidence="3">Succinate dehydrogenase</fullName>
    </submittedName>
</protein>
<dbReference type="AlphaFoldDB" id="A0A2W6A8L8"/>
<reference evidence="2 5" key="3">
    <citation type="submission" date="2020-10" db="EMBL/GenBank/DDBJ databases">
        <title>Ca. Dormibacterota MAGs.</title>
        <authorList>
            <person name="Montgomery K."/>
        </authorList>
    </citation>
    <scope>NUCLEOTIDE SEQUENCE [LARGE SCALE GENOMIC DNA]</scope>
    <source>
        <strain evidence="2">SC8812_S17_18</strain>
    </source>
</reference>
<sequence length="267" mass="30171">MAQVTAPTPSAHAGPGLLQRIARDQPWWLLPATVVTVLGGFTLYVLWTAFVAAPPGSANHVSEWGPYLSPFFSPTIWKTGPISPAIWVLWSPLAFRGSCYYYRKAYYRSFFWDPPACAIGELRHREYHGESRFPMILNNLHRFTLYAAVIVLGFLWYDVVLAFLSTQPGSRGHLWLGLGTAIMLINVTLLSLYTFGCHSLRHLVGGGLDCYSTARLGVTRNRAWQFVTRLNNPHPRWAWLSLFSVVLTDVYIRVLQHGVFLDPHVLL</sequence>
<evidence type="ECO:0000313" key="2">
    <source>
        <dbReference type="EMBL" id="MBJ7594928.1"/>
    </source>
</evidence>
<dbReference type="EMBL" id="QHBU01000189">
    <property type="protein sequence ID" value="PZR79814.1"/>
    <property type="molecule type" value="Genomic_DNA"/>
</dbReference>
<evidence type="ECO:0000313" key="3">
    <source>
        <dbReference type="EMBL" id="PZR79814.1"/>
    </source>
</evidence>
<accession>A0A2W6A8L8</accession>
<reference evidence="3" key="2">
    <citation type="submission" date="2018-05" db="EMBL/GenBank/DDBJ databases">
        <authorList>
            <person name="Ferrari B."/>
        </authorList>
    </citation>
    <scope>NUCLEOTIDE SEQUENCE</scope>
    <source>
        <strain evidence="3">RRmetagenome_bin12</strain>
    </source>
</reference>
<organism evidence="3 4">
    <name type="scientific">Candidatus Aeolococcus gillhamiae</name>
    <dbReference type="NCBI Taxonomy" id="3127015"/>
    <lineage>
        <taxon>Bacteria</taxon>
        <taxon>Bacillati</taxon>
        <taxon>Candidatus Dormiibacterota</taxon>
        <taxon>Candidatus Dormibacteria</taxon>
        <taxon>Candidatus Aeolococcales</taxon>
        <taxon>Candidatus Aeolococcaceae</taxon>
        <taxon>Candidatus Aeolococcus</taxon>
    </lineage>
</organism>
<feature type="transmembrane region" description="Helical" evidence="1">
    <location>
        <begin position="143"/>
        <end position="164"/>
    </location>
</feature>
<accession>A0A934K132</accession>
<feature type="transmembrane region" description="Helical" evidence="1">
    <location>
        <begin position="176"/>
        <end position="195"/>
    </location>
</feature>
<dbReference type="RefSeq" id="WP_337311567.1">
    <property type="nucleotide sequence ID" value="NZ_JAEKNS010000091.1"/>
</dbReference>
<evidence type="ECO:0000256" key="1">
    <source>
        <dbReference type="SAM" id="Phobius"/>
    </source>
</evidence>